<evidence type="ECO:0000313" key="2">
    <source>
        <dbReference type="Proteomes" id="UP000287651"/>
    </source>
</evidence>
<sequence length="100" mass="10932">MALTTPTIRHLFSPLRHCAPSSNSIPFPSCKPIATPALTCCRARGDVSLSVAFNPSGNFDLSLTGEDEGELSYFARILLRSLCEVQHTRSVPANLWNDSR</sequence>
<organism evidence="1 2">
    <name type="scientific">Ensete ventricosum</name>
    <name type="common">Abyssinian banana</name>
    <name type="synonym">Musa ensete</name>
    <dbReference type="NCBI Taxonomy" id="4639"/>
    <lineage>
        <taxon>Eukaryota</taxon>
        <taxon>Viridiplantae</taxon>
        <taxon>Streptophyta</taxon>
        <taxon>Embryophyta</taxon>
        <taxon>Tracheophyta</taxon>
        <taxon>Spermatophyta</taxon>
        <taxon>Magnoliopsida</taxon>
        <taxon>Liliopsida</taxon>
        <taxon>Zingiberales</taxon>
        <taxon>Musaceae</taxon>
        <taxon>Ensete</taxon>
    </lineage>
</organism>
<dbReference type="EMBL" id="AMZH03001353">
    <property type="protein sequence ID" value="RRT79613.1"/>
    <property type="molecule type" value="Genomic_DNA"/>
</dbReference>
<proteinExistence type="predicted"/>
<gene>
    <name evidence="1" type="ORF">B296_00015661</name>
</gene>
<accession>A0A427ATN9</accession>
<evidence type="ECO:0000313" key="1">
    <source>
        <dbReference type="EMBL" id="RRT79613.1"/>
    </source>
</evidence>
<name>A0A427ATN9_ENSVE</name>
<dbReference type="Proteomes" id="UP000287651">
    <property type="component" value="Unassembled WGS sequence"/>
</dbReference>
<reference evidence="1 2" key="1">
    <citation type="journal article" date="2014" name="Agronomy (Basel)">
        <title>A Draft Genome Sequence for Ensete ventricosum, the Drought-Tolerant Tree Against Hunger.</title>
        <authorList>
            <person name="Harrison J."/>
            <person name="Moore K.A."/>
            <person name="Paszkiewicz K."/>
            <person name="Jones T."/>
            <person name="Grant M."/>
            <person name="Ambacheew D."/>
            <person name="Muzemil S."/>
            <person name="Studholme D.J."/>
        </authorList>
    </citation>
    <scope>NUCLEOTIDE SEQUENCE [LARGE SCALE GENOMIC DNA]</scope>
</reference>
<comment type="caution">
    <text evidence="1">The sequence shown here is derived from an EMBL/GenBank/DDBJ whole genome shotgun (WGS) entry which is preliminary data.</text>
</comment>
<protein>
    <submittedName>
        <fullName evidence="1">Uncharacterized protein</fullName>
    </submittedName>
</protein>
<dbReference type="AlphaFoldDB" id="A0A427ATN9"/>